<organism evidence="2 3">
    <name type="scientific">Psychrobacter arcticus (strain DSM 17307 / VKM B-2377 / 273-4)</name>
    <dbReference type="NCBI Taxonomy" id="259536"/>
    <lineage>
        <taxon>Bacteria</taxon>
        <taxon>Pseudomonadati</taxon>
        <taxon>Pseudomonadota</taxon>
        <taxon>Gammaproteobacteria</taxon>
        <taxon>Moraxellales</taxon>
        <taxon>Moraxellaceae</taxon>
        <taxon>Psychrobacter</taxon>
    </lineage>
</organism>
<evidence type="ECO:0000313" key="3">
    <source>
        <dbReference type="Proteomes" id="UP000000546"/>
    </source>
</evidence>
<protein>
    <recommendedName>
        <fullName evidence="1">DUF4376 domain-containing protein</fullName>
    </recommendedName>
</protein>
<dbReference type="HOGENOM" id="CLU_1474037_0_0_6"/>
<evidence type="ECO:0000313" key="2">
    <source>
        <dbReference type="EMBL" id="AAZ18305.1"/>
    </source>
</evidence>
<dbReference type="OrthoDB" id="5688457at2"/>
<dbReference type="InterPro" id="IPR025484">
    <property type="entry name" value="DUF4376"/>
</dbReference>
<dbReference type="RefSeq" id="WP_011279741.1">
    <property type="nucleotide sequence ID" value="NC_007204.1"/>
</dbReference>
<reference evidence="2 3" key="1">
    <citation type="journal article" date="2010" name="Appl. Environ. Microbiol.">
        <title>The genome sequence of Psychrobacter arcticus 273-4, a psychroactive Siberian permafrost bacterium, reveals mechanisms for adaptation to low-temperature growth.</title>
        <authorList>
            <person name="Ayala-del-Rio H.L."/>
            <person name="Chain P.S."/>
            <person name="Grzymski J.J."/>
            <person name="Ponder M.A."/>
            <person name="Ivanova N."/>
            <person name="Bergholz P.W."/>
            <person name="Di Bartolo G."/>
            <person name="Hauser L."/>
            <person name="Land M."/>
            <person name="Bakermans C."/>
            <person name="Rodrigues D."/>
            <person name="Klappenbach J."/>
            <person name="Zarka D."/>
            <person name="Larimer F."/>
            <person name="Richardson P."/>
            <person name="Murray A."/>
            <person name="Thomashow M."/>
            <person name="Tiedje J.M."/>
        </authorList>
    </citation>
    <scope>NUCLEOTIDE SEQUENCE [LARGE SCALE GENOMIC DNA]</scope>
    <source>
        <strain evidence="3">DSM 17307 / VKM B-2377 / 273-4</strain>
    </source>
</reference>
<evidence type="ECO:0000259" key="1">
    <source>
        <dbReference type="Pfam" id="PF14301"/>
    </source>
</evidence>
<dbReference type="eggNOG" id="ENOG5030III">
    <property type="taxonomic scope" value="Bacteria"/>
</dbReference>
<dbReference type="KEGG" id="par:Psyc_0442"/>
<sequence length="183" mass="20798">MFFVIYNTETGNITQTVSAPFYMPEMFVLEEGFAVLEVDKQPNDDKEHIKDGVLVAKPEPIIDPKVTKVLEQDKVWDSIKRKRLSQITNGVLVESVNKTFHTDSMSAIQYSTIAGMAAMGTYQTVNWKVMDNSWVLLTVELLKELQVAISVKTNTNYEVAEQHKAAMLLVDNPLEYDYSTNWV</sequence>
<dbReference type="STRING" id="259536.Psyc_0442"/>
<proteinExistence type="predicted"/>
<dbReference type="Proteomes" id="UP000000546">
    <property type="component" value="Chromosome"/>
</dbReference>
<dbReference type="Pfam" id="PF14301">
    <property type="entry name" value="DUF4376"/>
    <property type="match status" value="1"/>
</dbReference>
<dbReference type="AlphaFoldDB" id="Q4FUK3"/>
<name>Q4FUK3_PSYA2</name>
<gene>
    <name evidence="2" type="ordered locus">Psyc_0442</name>
</gene>
<keyword evidence="3" id="KW-1185">Reference proteome</keyword>
<dbReference type="EMBL" id="CP000082">
    <property type="protein sequence ID" value="AAZ18305.1"/>
    <property type="molecule type" value="Genomic_DNA"/>
</dbReference>
<accession>Q4FUK3</accession>
<feature type="domain" description="DUF4376" evidence="1">
    <location>
        <begin position="73"/>
        <end position="179"/>
    </location>
</feature>